<comment type="function">
    <text evidence="1 10">Transcription elongation factor implicated in the maintenance of proper chromatin structure in actively transcribed regions.</text>
</comment>
<dbReference type="Proteomes" id="UP000504638">
    <property type="component" value="Unplaced"/>
</dbReference>
<dbReference type="Pfam" id="PF05129">
    <property type="entry name" value="Zn_ribbon_Elf1"/>
    <property type="match status" value="1"/>
</dbReference>
<evidence type="ECO:0000256" key="1">
    <source>
        <dbReference type="ARBA" id="ARBA00003357"/>
    </source>
</evidence>
<accession>A0A6G1G6B2</accession>
<dbReference type="GO" id="GO:0008270">
    <property type="term" value="F:zinc ion binding"/>
    <property type="evidence" value="ECO:0007669"/>
    <property type="project" value="UniProtKB-KW"/>
</dbReference>
<keyword evidence="13" id="KW-1185">Reference proteome</keyword>
<keyword evidence="4 10" id="KW-0479">Metal-binding</keyword>
<dbReference type="OrthoDB" id="445983at2759"/>
<keyword evidence="6 10" id="KW-0862">Zinc</keyword>
<keyword evidence="7 10" id="KW-0805">Transcription regulation</keyword>
<evidence type="ECO:0000256" key="11">
    <source>
        <dbReference type="SAM" id="MobiDB-lite"/>
    </source>
</evidence>
<keyword evidence="9 10" id="KW-0539">Nucleus</keyword>
<dbReference type="GO" id="GO:0008023">
    <property type="term" value="C:transcription elongation factor complex"/>
    <property type="evidence" value="ECO:0007669"/>
    <property type="project" value="TreeGrafter"/>
</dbReference>
<feature type="region of interest" description="Disordered" evidence="11">
    <location>
        <begin position="1"/>
        <end position="20"/>
    </location>
</feature>
<evidence type="ECO:0000256" key="10">
    <source>
        <dbReference type="RuleBase" id="RU364033"/>
    </source>
</evidence>
<name>A0A6G1G6B2_9PEZI</name>
<feature type="compositionally biased region" description="Basic residues" evidence="11">
    <location>
        <begin position="1"/>
        <end position="19"/>
    </location>
</feature>
<evidence type="ECO:0000256" key="8">
    <source>
        <dbReference type="ARBA" id="ARBA00023163"/>
    </source>
</evidence>
<dbReference type="GO" id="GO:0006368">
    <property type="term" value="P:transcription elongation by RNA polymerase II"/>
    <property type="evidence" value="ECO:0007669"/>
    <property type="project" value="TreeGrafter"/>
</dbReference>
<comment type="subcellular location">
    <subcellularLocation>
        <location evidence="2 10">Nucleus</location>
    </subcellularLocation>
</comment>
<dbReference type="Gene3D" id="2.20.25.190">
    <property type="match status" value="1"/>
</dbReference>
<gene>
    <name evidence="12 14" type="ORF">P152DRAFT_473212</name>
</gene>
<dbReference type="InterPro" id="IPR038567">
    <property type="entry name" value="T_Elf1_sf"/>
</dbReference>
<feature type="region of interest" description="Disordered" evidence="11">
    <location>
        <begin position="102"/>
        <end position="143"/>
    </location>
</feature>
<dbReference type="FunFam" id="2.20.25.190:FF:000001">
    <property type="entry name" value="Transcription elongation factor 1 homolog"/>
    <property type="match status" value="1"/>
</dbReference>
<keyword evidence="8 10" id="KW-0804">Transcription</keyword>
<organism evidence="12">
    <name type="scientific">Eremomyces bilateralis CBS 781.70</name>
    <dbReference type="NCBI Taxonomy" id="1392243"/>
    <lineage>
        <taxon>Eukaryota</taxon>
        <taxon>Fungi</taxon>
        <taxon>Dikarya</taxon>
        <taxon>Ascomycota</taxon>
        <taxon>Pezizomycotina</taxon>
        <taxon>Dothideomycetes</taxon>
        <taxon>Dothideomycetes incertae sedis</taxon>
        <taxon>Eremomycetales</taxon>
        <taxon>Eremomycetaceae</taxon>
        <taxon>Eremomyces</taxon>
    </lineage>
</organism>
<protein>
    <recommendedName>
        <fullName evidence="10">Transcription elongation factor 1 homolog</fullName>
    </recommendedName>
</protein>
<dbReference type="SUPFAM" id="SSF57783">
    <property type="entry name" value="Zinc beta-ribbon"/>
    <property type="match status" value="1"/>
</dbReference>
<evidence type="ECO:0000256" key="5">
    <source>
        <dbReference type="ARBA" id="ARBA00022771"/>
    </source>
</evidence>
<evidence type="ECO:0000313" key="14">
    <source>
        <dbReference type="RefSeq" id="XP_033535122.1"/>
    </source>
</evidence>
<dbReference type="AlphaFoldDB" id="A0A6G1G6B2"/>
<evidence type="ECO:0000256" key="2">
    <source>
        <dbReference type="ARBA" id="ARBA00004123"/>
    </source>
</evidence>
<evidence type="ECO:0000313" key="13">
    <source>
        <dbReference type="Proteomes" id="UP000504638"/>
    </source>
</evidence>
<evidence type="ECO:0000256" key="6">
    <source>
        <dbReference type="ARBA" id="ARBA00022833"/>
    </source>
</evidence>
<keyword evidence="5 10" id="KW-0863">Zinc-finger</keyword>
<dbReference type="GO" id="GO:0000993">
    <property type="term" value="F:RNA polymerase II complex binding"/>
    <property type="evidence" value="ECO:0007669"/>
    <property type="project" value="TreeGrafter"/>
</dbReference>
<evidence type="ECO:0000256" key="7">
    <source>
        <dbReference type="ARBA" id="ARBA00023015"/>
    </source>
</evidence>
<dbReference type="RefSeq" id="XP_033535122.1">
    <property type="nucleotide sequence ID" value="XM_033681212.1"/>
</dbReference>
<dbReference type="GeneID" id="54421782"/>
<proteinExistence type="inferred from homology"/>
<dbReference type="EMBL" id="ML975155">
    <property type="protein sequence ID" value="KAF1813491.1"/>
    <property type="molecule type" value="Genomic_DNA"/>
</dbReference>
<feature type="compositionally biased region" description="Acidic residues" evidence="11">
    <location>
        <begin position="122"/>
        <end position="143"/>
    </location>
</feature>
<dbReference type="PANTHER" id="PTHR20934">
    <property type="entry name" value="TRANSCRIPTION ELONGATION FACTOR 1 HOMOLOG"/>
    <property type="match status" value="1"/>
</dbReference>
<reference evidence="14" key="3">
    <citation type="submission" date="2025-04" db="UniProtKB">
        <authorList>
            <consortium name="RefSeq"/>
        </authorList>
    </citation>
    <scope>IDENTIFICATION</scope>
    <source>
        <strain evidence="14">CBS 781.70</strain>
    </source>
</reference>
<reference evidence="14" key="2">
    <citation type="submission" date="2020-04" db="EMBL/GenBank/DDBJ databases">
        <authorList>
            <consortium name="NCBI Genome Project"/>
        </authorList>
    </citation>
    <scope>NUCLEOTIDE SEQUENCE</scope>
    <source>
        <strain evidence="14">CBS 781.70</strain>
    </source>
</reference>
<evidence type="ECO:0000256" key="9">
    <source>
        <dbReference type="ARBA" id="ARBA00023242"/>
    </source>
</evidence>
<comment type="similarity">
    <text evidence="3 10">Belongs to the ELOF1 family.</text>
</comment>
<dbReference type="InterPro" id="IPR007808">
    <property type="entry name" value="Elf1"/>
</dbReference>
<evidence type="ECO:0000256" key="4">
    <source>
        <dbReference type="ARBA" id="ARBA00022723"/>
    </source>
</evidence>
<evidence type="ECO:0000256" key="3">
    <source>
        <dbReference type="ARBA" id="ARBA00009730"/>
    </source>
</evidence>
<reference evidence="12 14" key="1">
    <citation type="submission" date="2020-01" db="EMBL/GenBank/DDBJ databases">
        <authorList>
            <consortium name="DOE Joint Genome Institute"/>
            <person name="Haridas S."/>
            <person name="Albert R."/>
            <person name="Binder M."/>
            <person name="Bloem J."/>
            <person name="Labutti K."/>
            <person name="Salamov A."/>
            <person name="Andreopoulos B."/>
            <person name="Baker S.E."/>
            <person name="Barry K."/>
            <person name="Bills G."/>
            <person name="Bluhm B.H."/>
            <person name="Cannon C."/>
            <person name="Castanera R."/>
            <person name="Culley D.E."/>
            <person name="Daum C."/>
            <person name="Ezra D."/>
            <person name="Gonzalez J.B."/>
            <person name="Henrissat B."/>
            <person name="Kuo A."/>
            <person name="Liang C."/>
            <person name="Lipzen A."/>
            <person name="Lutzoni F."/>
            <person name="Magnuson J."/>
            <person name="Mondo S."/>
            <person name="Nolan M."/>
            <person name="Ohm R."/>
            <person name="Pangilinan J."/>
            <person name="Park H.-J."/>
            <person name="Ramirez L."/>
            <person name="Alfaro M."/>
            <person name="Sun H."/>
            <person name="Tritt A."/>
            <person name="Yoshinaga Y."/>
            <person name="Zwiers L.-H."/>
            <person name="Turgeon B.G."/>
            <person name="Goodwin S.B."/>
            <person name="Spatafora J.W."/>
            <person name="Crous P.W."/>
            <person name="Grigoriev I.V."/>
        </authorList>
    </citation>
    <scope>NUCLEOTIDE SEQUENCE</scope>
    <source>
        <strain evidence="12 14">CBS 781.70</strain>
    </source>
</reference>
<evidence type="ECO:0000313" key="12">
    <source>
        <dbReference type="EMBL" id="KAF1813491.1"/>
    </source>
</evidence>
<dbReference type="PANTHER" id="PTHR20934:SF0">
    <property type="entry name" value="TRANSCRIPTION ELONGATION FACTOR 1 HOMOLOG"/>
    <property type="match status" value="1"/>
</dbReference>
<sequence length="143" mass="15291">MALGKRKKSSRKPAGKKKREPLGSTFQCVFCNHESAVQVKLDKKGGVGNLSCKVCGQHYQTGINHLSAPVDVYAAWMDACEEVAKEATSAGAQYTSTADDYMPEARSAAPPKVGLGASQKEDDLDGFIDNDDDDVEAGYGDDE</sequence>